<reference evidence="6" key="1">
    <citation type="thesis" date="2020" institute="ProQuest LLC" country="789 East Eisenhower Parkway, Ann Arbor, MI, USA">
        <title>Comparative Genomics and Chromosome Evolution.</title>
        <authorList>
            <person name="Mudd A.B."/>
        </authorList>
    </citation>
    <scope>NUCLEOTIDE SEQUENCE</scope>
    <source>
        <strain evidence="6">237g6f4</strain>
        <tissue evidence="6">Blood</tissue>
    </source>
</reference>
<dbReference type="GO" id="GO:0006805">
    <property type="term" value="P:xenobiotic metabolic process"/>
    <property type="evidence" value="ECO:0007669"/>
    <property type="project" value="TreeGrafter"/>
</dbReference>
<dbReference type="Pfam" id="PF00067">
    <property type="entry name" value="p450"/>
    <property type="match status" value="1"/>
</dbReference>
<comment type="caution">
    <text evidence="6">The sequence shown here is derived from an EMBL/GenBank/DDBJ whole genome shotgun (WGS) entry which is preliminary data.</text>
</comment>
<dbReference type="PANTHER" id="PTHR24300">
    <property type="entry name" value="CYTOCHROME P450 508A4-RELATED"/>
    <property type="match status" value="1"/>
</dbReference>
<keyword evidence="7" id="KW-1185">Reference proteome</keyword>
<gene>
    <name evidence="6" type="ORF">GDO81_023008</name>
</gene>
<dbReference type="GO" id="GO:0016712">
    <property type="term" value="F:oxidoreductase activity, acting on paired donors, with incorporation or reduction of molecular oxygen, reduced flavin or flavoprotein as one donor, and incorporation of one atom of oxygen"/>
    <property type="evidence" value="ECO:0007669"/>
    <property type="project" value="TreeGrafter"/>
</dbReference>
<dbReference type="InterPro" id="IPR001128">
    <property type="entry name" value="Cyt_P450"/>
</dbReference>
<organism evidence="6 7">
    <name type="scientific">Engystomops pustulosus</name>
    <name type="common">Tungara frog</name>
    <name type="synonym">Physalaemus pustulosus</name>
    <dbReference type="NCBI Taxonomy" id="76066"/>
    <lineage>
        <taxon>Eukaryota</taxon>
        <taxon>Metazoa</taxon>
        <taxon>Chordata</taxon>
        <taxon>Craniata</taxon>
        <taxon>Vertebrata</taxon>
        <taxon>Euteleostomi</taxon>
        <taxon>Amphibia</taxon>
        <taxon>Batrachia</taxon>
        <taxon>Anura</taxon>
        <taxon>Neobatrachia</taxon>
        <taxon>Hyloidea</taxon>
        <taxon>Leptodactylidae</taxon>
        <taxon>Leiuperinae</taxon>
        <taxon>Engystomops</taxon>
    </lineage>
</organism>
<proteinExistence type="inferred from homology"/>
<evidence type="ECO:0000256" key="1">
    <source>
        <dbReference type="ARBA" id="ARBA00001971"/>
    </source>
</evidence>
<dbReference type="GO" id="GO:0008392">
    <property type="term" value="F:arachidonate epoxygenase activity"/>
    <property type="evidence" value="ECO:0007669"/>
    <property type="project" value="TreeGrafter"/>
</dbReference>
<keyword evidence="4" id="KW-0408">Iron</keyword>
<keyword evidence="5" id="KW-0732">Signal</keyword>
<dbReference type="GO" id="GO:0005737">
    <property type="term" value="C:cytoplasm"/>
    <property type="evidence" value="ECO:0007669"/>
    <property type="project" value="TreeGrafter"/>
</dbReference>
<evidence type="ECO:0000256" key="5">
    <source>
        <dbReference type="SAM" id="SignalP"/>
    </source>
</evidence>
<dbReference type="EMBL" id="WNYA01000263">
    <property type="protein sequence ID" value="KAG8549040.1"/>
    <property type="molecule type" value="Genomic_DNA"/>
</dbReference>
<evidence type="ECO:0000256" key="2">
    <source>
        <dbReference type="ARBA" id="ARBA00010617"/>
    </source>
</evidence>
<dbReference type="Gene3D" id="1.10.630.10">
    <property type="entry name" value="Cytochrome P450"/>
    <property type="match status" value="2"/>
</dbReference>
<name>A0AAV6ZL61_ENGPU</name>
<comment type="cofactor">
    <cofactor evidence="1">
        <name>heme</name>
        <dbReference type="ChEBI" id="CHEBI:30413"/>
    </cofactor>
</comment>
<evidence type="ECO:0000313" key="6">
    <source>
        <dbReference type="EMBL" id="KAG8549040.1"/>
    </source>
</evidence>
<comment type="similarity">
    <text evidence="2">Belongs to the cytochrome P450 family.</text>
</comment>
<dbReference type="GO" id="GO:0019373">
    <property type="term" value="P:epoxygenase P450 pathway"/>
    <property type="evidence" value="ECO:0007669"/>
    <property type="project" value="TreeGrafter"/>
</dbReference>
<dbReference type="GO" id="GO:0005506">
    <property type="term" value="F:iron ion binding"/>
    <property type="evidence" value="ECO:0007669"/>
    <property type="project" value="InterPro"/>
</dbReference>
<dbReference type="PANTHER" id="PTHR24300:SF424">
    <property type="entry name" value="CYTOCHROME P450"/>
    <property type="match status" value="1"/>
</dbReference>
<evidence type="ECO:0000256" key="3">
    <source>
        <dbReference type="ARBA" id="ARBA00022723"/>
    </source>
</evidence>
<dbReference type="InterPro" id="IPR036396">
    <property type="entry name" value="Cyt_P450_sf"/>
</dbReference>
<evidence type="ECO:0000256" key="4">
    <source>
        <dbReference type="ARBA" id="ARBA00023004"/>
    </source>
</evidence>
<evidence type="ECO:0000313" key="7">
    <source>
        <dbReference type="Proteomes" id="UP000824782"/>
    </source>
</evidence>
<dbReference type="PRINTS" id="PR00463">
    <property type="entry name" value="EP450I"/>
</dbReference>
<dbReference type="GO" id="GO:0020037">
    <property type="term" value="F:heme binding"/>
    <property type="evidence" value="ECO:0007669"/>
    <property type="project" value="InterPro"/>
</dbReference>
<sequence>MDCTWTAILALICIFVFMTRNTTSRRCHLPPGPTPLPLIGSLLHIQRGALVPSLFKLWDQYGSVYTLYLGSKPAVVLCGYETVKEALVDRRDEFGGRGPIPVLERFTQGYGFILSNGKQWNILRNFTMKNFGFGKKSSEWKIRKEAQCVVEEFRKLNAKLHKEIDHVIGRDREPNYDDRLHMPYTQAVINEIQRFCDVAPLNVPHMVTRDVQFRGYEIPKVRNKWKRSLAFVILDKS</sequence>
<accession>A0AAV6ZL61</accession>
<dbReference type="InterPro" id="IPR002401">
    <property type="entry name" value="Cyt_P450_E_grp-I"/>
</dbReference>
<protein>
    <recommendedName>
        <fullName evidence="8">Cytochrome P450</fullName>
    </recommendedName>
</protein>
<dbReference type="InterPro" id="IPR050182">
    <property type="entry name" value="Cytochrome_P450_fam2"/>
</dbReference>
<dbReference type="AlphaFoldDB" id="A0AAV6ZL61"/>
<evidence type="ECO:0008006" key="8">
    <source>
        <dbReference type="Google" id="ProtNLM"/>
    </source>
</evidence>
<keyword evidence="3" id="KW-0479">Metal-binding</keyword>
<dbReference type="SUPFAM" id="SSF48264">
    <property type="entry name" value="Cytochrome P450"/>
    <property type="match status" value="1"/>
</dbReference>
<dbReference type="Proteomes" id="UP000824782">
    <property type="component" value="Unassembled WGS sequence"/>
</dbReference>
<feature type="signal peptide" evidence="5">
    <location>
        <begin position="1"/>
        <end position="24"/>
    </location>
</feature>
<feature type="chain" id="PRO_5043978264" description="Cytochrome P450" evidence="5">
    <location>
        <begin position="25"/>
        <end position="237"/>
    </location>
</feature>